<sequence>MFHRALWMRNWKQGKYIILLFFFSCLYFFPYKYYQAAQQQLDFYHKLHTEGKFYYEYTFFASNSFWIAFIAIILGCILIGWERRNQSEDMLMAMPFKRRDIFLSKWLFGFVHIVGSFFISWILMYLVYKSTIHFEYQSFYPFHRYFLYAIISYVAIYTATLCIGTFTGSVISQSIFSITFLVMGCGVFSLGLSFLITHWNAVDNENHWKTSESLYEFNEKTSISAPINKFTIGYNYDPKNRRTDDTKNTLKGPAFHQYYSAKAMLVPVFYTICCLLLGTFLFTRTRNENHMKIFLFQKHRLLWISGTTLYFALIGGRFSNPFGLLLNYYVGFFLVGSITYFILSRASKYKIF</sequence>
<comment type="caution">
    <text evidence="2">The sequence shown here is derived from an EMBL/GenBank/DDBJ whole genome shotgun (WGS) entry which is preliminary data.</text>
</comment>
<dbReference type="PANTHER" id="PTHR39177:SF1">
    <property type="entry name" value="ABC TRANSPORTER PERMEASE YTRC-RELATED"/>
    <property type="match status" value="1"/>
</dbReference>
<dbReference type="Proteomes" id="UP001367922">
    <property type="component" value="Unassembled WGS sequence"/>
</dbReference>
<evidence type="ECO:0000313" key="3">
    <source>
        <dbReference type="Proteomes" id="UP001367922"/>
    </source>
</evidence>
<feature type="transmembrane region" description="Helical" evidence="1">
    <location>
        <begin position="54"/>
        <end position="81"/>
    </location>
</feature>
<feature type="transmembrane region" description="Helical" evidence="1">
    <location>
        <begin position="102"/>
        <end position="125"/>
    </location>
</feature>
<dbReference type="PANTHER" id="PTHR39177">
    <property type="entry name" value="ABC TRANSPORTER PERMEASE YTRC-RELATED"/>
    <property type="match status" value="1"/>
</dbReference>
<keyword evidence="3" id="KW-1185">Reference proteome</keyword>
<dbReference type="EMBL" id="JBAWSV010000002">
    <property type="protein sequence ID" value="MEI4829100.1"/>
    <property type="molecule type" value="Genomic_DNA"/>
</dbReference>
<name>A0ABU8FSZ0_9BACI</name>
<accession>A0ABU8FSZ0</accession>
<keyword evidence="1" id="KW-1133">Transmembrane helix</keyword>
<feature type="transmembrane region" description="Helical" evidence="1">
    <location>
        <begin position="16"/>
        <end position="34"/>
    </location>
</feature>
<organism evidence="2 3">
    <name type="scientific">Bacillus yunxiaonensis</name>
    <dbReference type="NCBI Taxonomy" id="3127665"/>
    <lineage>
        <taxon>Bacteria</taxon>
        <taxon>Bacillati</taxon>
        <taxon>Bacillota</taxon>
        <taxon>Bacilli</taxon>
        <taxon>Bacillales</taxon>
        <taxon>Bacillaceae</taxon>
        <taxon>Bacillus</taxon>
    </lineage>
</organism>
<dbReference type="Pfam" id="PF12679">
    <property type="entry name" value="ABC2_membrane_2"/>
    <property type="match status" value="1"/>
</dbReference>
<evidence type="ECO:0000256" key="1">
    <source>
        <dbReference type="SAM" id="Phobius"/>
    </source>
</evidence>
<keyword evidence="1" id="KW-0812">Transmembrane</keyword>
<gene>
    <name evidence="2" type="ORF">WAX78_06505</name>
</gene>
<dbReference type="RefSeq" id="WP_336481496.1">
    <property type="nucleotide sequence ID" value="NZ_JBAWSV010000002.1"/>
</dbReference>
<reference evidence="2 3" key="1">
    <citation type="submission" date="2024-01" db="EMBL/GenBank/DDBJ databases">
        <title>Seven novel Bacillus-like species.</title>
        <authorList>
            <person name="Liu G."/>
        </authorList>
    </citation>
    <scope>NUCLEOTIDE SEQUENCE [LARGE SCALE GENOMIC DNA]</scope>
    <source>
        <strain evidence="2 3">FJAT-53711</strain>
    </source>
</reference>
<feature type="transmembrane region" description="Helical" evidence="1">
    <location>
        <begin position="178"/>
        <end position="199"/>
    </location>
</feature>
<feature type="transmembrane region" description="Helical" evidence="1">
    <location>
        <begin position="325"/>
        <end position="343"/>
    </location>
</feature>
<evidence type="ECO:0000313" key="2">
    <source>
        <dbReference type="EMBL" id="MEI4829100.1"/>
    </source>
</evidence>
<protein>
    <submittedName>
        <fullName evidence="2">ABC transporter permease</fullName>
    </submittedName>
</protein>
<feature type="transmembrane region" description="Helical" evidence="1">
    <location>
        <begin position="263"/>
        <end position="281"/>
    </location>
</feature>
<feature type="transmembrane region" description="Helical" evidence="1">
    <location>
        <begin position="301"/>
        <end position="319"/>
    </location>
</feature>
<proteinExistence type="predicted"/>
<feature type="transmembrane region" description="Helical" evidence="1">
    <location>
        <begin position="145"/>
        <end position="166"/>
    </location>
</feature>
<dbReference type="InterPro" id="IPR053046">
    <property type="entry name" value="ABC-5_transporter"/>
</dbReference>
<keyword evidence="1" id="KW-0472">Membrane</keyword>